<keyword evidence="5 13" id="KW-0349">Heme</keyword>
<organism evidence="15 16">
    <name type="scientific">Cardiocondyla obscurior</name>
    <dbReference type="NCBI Taxonomy" id="286306"/>
    <lineage>
        <taxon>Eukaryota</taxon>
        <taxon>Metazoa</taxon>
        <taxon>Ecdysozoa</taxon>
        <taxon>Arthropoda</taxon>
        <taxon>Hexapoda</taxon>
        <taxon>Insecta</taxon>
        <taxon>Pterygota</taxon>
        <taxon>Neoptera</taxon>
        <taxon>Endopterygota</taxon>
        <taxon>Hymenoptera</taxon>
        <taxon>Apocrita</taxon>
        <taxon>Aculeata</taxon>
        <taxon>Formicoidea</taxon>
        <taxon>Formicidae</taxon>
        <taxon>Myrmicinae</taxon>
        <taxon>Cardiocondyla</taxon>
    </lineage>
</organism>
<keyword evidence="6 13" id="KW-0479">Metal-binding</keyword>
<dbReference type="InterPro" id="IPR002401">
    <property type="entry name" value="Cyt_P450_E_grp-I"/>
</dbReference>
<keyword evidence="8" id="KW-0492">Microsome</keyword>
<evidence type="ECO:0000256" key="5">
    <source>
        <dbReference type="ARBA" id="ARBA00022617"/>
    </source>
</evidence>
<dbReference type="AlphaFoldDB" id="A0AAW2EY11"/>
<accession>A0AAW2EY11</accession>
<sequence length="238" mass="27252">MPKLYKLLGVQIVDPSVTKFFTSVVSQMINQRENNGMIRHDFMDLLIELKNKGTLENGTDNSAIFSDEDKQAAKEIELDENIIAAQAFVFFAAGYETSSNTIAFCLYELALNQEIQDKTRREVCDVIQAQGGKLTYDAVQEMKYLDMVISETLRKYPPAPMLSRKCEYNYQIPNSNVELPAGMRVIIPIYGLHHDPNYYPDPARFNPERFTKENKRTRHPYTYLPFGEGPRNCIGTTD</sequence>
<proteinExistence type="inferred from homology"/>
<dbReference type="PRINTS" id="PR00463">
    <property type="entry name" value="EP450I"/>
</dbReference>
<comment type="caution">
    <text evidence="15">The sequence shown here is derived from an EMBL/GenBank/DDBJ whole genome shotgun (WGS) entry which is preliminary data.</text>
</comment>
<dbReference type="PANTHER" id="PTHR24292">
    <property type="entry name" value="CYTOCHROME P450"/>
    <property type="match status" value="1"/>
</dbReference>
<evidence type="ECO:0000256" key="3">
    <source>
        <dbReference type="ARBA" id="ARBA00004406"/>
    </source>
</evidence>
<dbReference type="InterPro" id="IPR050476">
    <property type="entry name" value="Insect_CytP450_Detox"/>
</dbReference>
<dbReference type="PANTHER" id="PTHR24292:SF103">
    <property type="entry name" value="CYTOCHROME P450 6BS1"/>
    <property type="match status" value="1"/>
</dbReference>
<evidence type="ECO:0000256" key="13">
    <source>
        <dbReference type="PIRSR" id="PIRSR602401-1"/>
    </source>
</evidence>
<dbReference type="Proteomes" id="UP001430953">
    <property type="component" value="Unassembled WGS sequence"/>
</dbReference>
<comment type="similarity">
    <text evidence="4 14">Belongs to the cytochrome P450 family.</text>
</comment>
<dbReference type="Pfam" id="PF00067">
    <property type="entry name" value="p450"/>
    <property type="match status" value="1"/>
</dbReference>
<gene>
    <name evidence="15" type="ORF">PUN28_015384</name>
</gene>
<keyword evidence="9 14" id="KW-0560">Oxidoreductase</keyword>
<reference evidence="15 16" key="1">
    <citation type="submission" date="2023-03" db="EMBL/GenBank/DDBJ databases">
        <title>High recombination rates correlate with genetic variation in Cardiocondyla obscurior ants.</title>
        <authorList>
            <person name="Errbii M."/>
        </authorList>
    </citation>
    <scope>NUCLEOTIDE SEQUENCE [LARGE SCALE GENOMIC DNA]</scope>
    <source>
        <strain evidence="15">Alpha-2009</strain>
        <tissue evidence="15">Whole body</tissue>
    </source>
</reference>
<protein>
    <recommendedName>
        <fullName evidence="17">Cytochrome P450</fullName>
    </recommendedName>
</protein>
<comment type="cofactor">
    <cofactor evidence="1 13">
        <name>heme</name>
        <dbReference type="ChEBI" id="CHEBI:30413"/>
    </cofactor>
</comment>
<evidence type="ECO:0000256" key="11">
    <source>
        <dbReference type="ARBA" id="ARBA00023033"/>
    </source>
</evidence>
<evidence type="ECO:0000256" key="4">
    <source>
        <dbReference type="ARBA" id="ARBA00010617"/>
    </source>
</evidence>
<dbReference type="SUPFAM" id="SSF48264">
    <property type="entry name" value="Cytochrome P450"/>
    <property type="match status" value="1"/>
</dbReference>
<keyword evidence="11 14" id="KW-0503">Monooxygenase</keyword>
<dbReference type="GO" id="GO:0005506">
    <property type="term" value="F:iron ion binding"/>
    <property type="evidence" value="ECO:0007669"/>
    <property type="project" value="InterPro"/>
</dbReference>
<evidence type="ECO:0000256" key="7">
    <source>
        <dbReference type="ARBA" id="ARBA00022824"/>
    </source>
</evidence>
<dbReference type="GO" id="GO:0004497">
    <property type="term" value="F:monooxygenase activity"/>
    <property type="evidence" value="ECO:0007669"/>
    <property type="project" value="UniProtKB-KW"/>
</dbReference>
<evidence type="ECO:0008006" key="17">
    <source>
        <dbReference type="Google" id="ProtNLM"/>
    </source>
</evidence>
<evidence type="ECO:0000313" key="16">
    <source>
        <dbReference type="Proteomes" id="UP001430953"/>
    </source>
</evidence>
<dbReference type="GO" id="GO:0005789">
    <property type="term" value="C:endoplasmic reticulum membrane"/>
    <property type="evidence" value="ECO:0007669"/>
    <property type="project" value="UniProtKB-SubCell"/>
</dbReference>
<keyword evidence="10 13" id="KW-0408">Iron</keyword>
<dbReference type="InterPro" id="IPR036396">
    <property type="entry name" value="Cyt_P450_sf"/>
</dbReference>
<evidence type="ECO:0000256" key="14">
    <source>
        <dbReference type="RuleBase" id="RU000461"/>
    </source>
</evidence>
<evidence type="ECO:0000256" key="1">
    <source>
        <dbReference type="ARBA" id="ARBA00001971"/>
    </source>
</evidence>
<evidence type="ECO:0000256" key="6">
    <source>
        <dbReference type="ARBA" id="ARBA00022723"/>
    </source>
</evidence>
<keyword evidence="16" id="KW-1185">Reference proteome</keyword>
<dbReference type="PROSITE" id="PS00086">
    <property type="entry name" value="CYTOCHROME_P450"/>
    <property type="match status" value="1"/>
</dbReference>
<keyword evidence="12" id="KW-0472">Membrane</keyword>
<evidence type="ECO:0000256" key="10">
    <source>
        <dbReference type="ARBA" id="ARBA00023004"/>
    </source>
</evidence>
<dbReference type="PRINTS" id="PR00385">
    <property type="entry name" value="P450"/>
</dbReference>
<dbReference type="InterPro" id="IPR017972">
    <property type="entry name" value="Cyt_P450_CS"/>
</dbReference>
<evidence type="ECO:0000256" key="8">
    <source>
        <dbReference type="ARBA" id="ARBA00022848"/>
    </source>
</evidence>
<evidence type="ECO:0000256" key="2">
    <source>
        <dbReference type="ARBA" id="ARBA00004174"/>
    </source>
</evidence>
<evidence type="ECO:0000256" key="12">
    <source>
        <dbReference type="ARBA" id="ARBA00023136"/>
    </source>
</evidence>
<evidence type="ECO:0000256" key="9">
    <source>
        <dbReference type="ARBA" id="ARBA00023002"/>
    </source>
</evidence>
<feature type="binding site" description="axial binding residue" evidence="13">
    <location>
        <position position="233"/>
    </location>
    <ligand>
        <name>heme</name>
        <dbReference type="ChEBI" id="CHEBI:30413"/>
    </ligand>
    <ligandPart>
        <name>Fe</name>
        <dbReference type="ChEBI" id="CHEBI:18248"/>
    </ligandPart>
</feature>
<dbReference type="GO" id="GO:0020037">
    <property type="term" value="F:heme binding"/>
    <property type="evidence" value="ECO:0007669"/>
    <property type="project" value="InterPro"/>
</dbReference>
<comment type="subcellular location">
    <subcellularLocation>
        <location evidence="3">Endoplasmic reticulum membrane</location>
        <topology evidence="3">Peripheral membrane protein</topology>
    </subcellularLocation>
    <subcellularLocation>
        <location evidence="2">Microsome membrane</location>
        <topology evidence="2">Peripheral membrane protein</topology>
    </subcellularLocation>
</comment>
<dbReference type="InterPro" id="IPR001128">
    <property type="entry name" value="Cyt_P450"/>
</dbReference>
<name>A0AAW2EY11_9HYME</name>
<dbReference type="Gene3D" id="1.10.630.10">
    <property type="entry name" value="Cytochrome P450"/>
    <property type="match status" value="1"/>
</dbReference>
<dbReference type="EMBL" id="JADYXP020000017">
    <property type="protein sequence ID" value="KAL0106807.1"/>
    <property type="molecule type" value="Genomic_DNA"/>
</dbReference>
<evidence type="ECO:0000313" key="15">
    <source>
        <dbReference type="EMBL" id="KAL0106807.1"/>
    </source>
</evidence>
<dbReference type="GO" id="GO:0016705">
    <property type="term" value="F:oxidoreductase activity, acting on paired donors, with incorporation or reduction of molecular oxygen"/>
    <property type="evidence" value="ECO:0007669"/>
    <property type="project" value="InterPro"/>
</dbReference>
<keyword evidence="7" id="KW-0256">Endoplasmic reticulum</keyword>